<protein>
    <recommendedName>
        <fullName evidence="1">Bulb-type lectin domain-containing protein</fullName>
    </recommendedName>
</protein>
<reference evidence="2 3" key="1">
    <citation type="submission" date="2019-06" db="EMBL/GenBank/DDBJ databases">
        <title>Genome organization and adaptive potential of archetypical organophosphate degarding Sphingobium fuliginis ATCC 27551.</title>
        <authorList>
            <person name="Sarwar A."/>
            <person name="Parthasarathy S."/>
            <person name="Singh C."/>
            <person name="Siddavattam D."/>
        </authorList>
    </citation>
    <scope>NUCLEOTIDE SEQUENCE [LARGE SCALE GENOMIC DNA]</scope>
    <source>
        <strain evidence="2 3">ATCC 27551</strain>
    </source>
</reference>
<organism evidence="2 3">
    <name type="scientific">Sphingobium fuliginis ATCC 27551</name>
    <dbReference type="NCBI Taxonomy" id="1208342"/>
    <lineage>
        <taxon>Bacteria</taxon>
        <taxon>Pseudomonadati</taxon>
        <taxon>Pseudomonadota</taxon>
        <taxon>Alphaproteobacteria</taxon>
        <taxon>Sphingomonadales</taxon>
        <taxon>Sphingomonadaceae</taxon>
        <taxon>Sphingobium</taxon>
    </lineage>
</organism>
<dbReference type="InterPro" id="IPR036426">
    <property type="entry name" value="Bulb-type_lectin_dom_sf"/>
</dbReference>
<name>A0A5B8CHV5_SPHSA</name>
<evidence type="ECO:0000313" key="3">
    <source>
        <dbReference type="Proteomes" id="UP000311469"/>
    </source>
</evidence>
<dbReference type="InterPro" id="IPR001480">
    <property type="entry name" value="Bulb-type_lectin_dom"/>
</dbReference>
<dbReference type="PROSITE" id="PS50927">
    <property type="entry name" value="BULB_LECTIN"/>
    <property type="match status" value="1"/>
</dbReference>
<sequence length="174" mass="18295">MESKLKFAIGALIAAALPVAAKSSETIRYHYDAKGRLTKAYRETGPAAGTLAVTAHDKADNRTRYTVKNVVLQLAPGQFIQSGDGRFKLVMQGDGNLVLYQGTQALWVAPGTWGTTNTAAFQTDGNFVVYGPSGPLWASGTYAPGAEIALQNDGNLVIYAMNGSAVWASGTAGH</sequence>
<dbReference type="EMBL" id="CP041016">
    <property type="protein sequence ID" value="QDC36361.1"/>
    <property type="molecule type" value="Genomic_DNA"/>
</dbReference>
<dbReference type="AlphaFoldDB" id="A0A5B8CHV5"/>
<evidence type="ECO:0000259" key="1">
    <source>
        <dbReference type="PROSITE" id="PS50927"/>
    </source>
</evidence>
<dbReference type="CDD" id="cd00028">
    <property type="entry name" value="B_lectin"/>
    <property type="match status" value="1"/>
</dbReference>
<dbReference type="Gene3D" id="2.90.10.10">
    <property type="entry name" value="Bulb-type lectin domain"/>
    <property type="match status" value="2"/>
</dbReference>
<proteinExistence type="predicted"/>
<dbReference type="SMART" id="SM00108">
    <property type="entry name" value="B_lectin"/>
    <property type="match status" value="1"/>
</dbReference>
<dbReference type="Proteomes" id="UP000311469">
    <property type="component" value="Chromosome cSF1"/>
</dbReference>
<evidence type="ECO:0000313" key="2">
    <source>
        <dbReference type="EMBL" id="QDC36361.1"/>
    </source>
</evidence>
<dbReference type="KEGG" id="sufl:FIL70_02985"/>
<dbReference type="RefSeq" id="WP_140041570.1">
    <property type="nucleotide sequence ID" value="NZ_CP041016.1"/>
</dbReference>
<gene>
    <name evidence="2" type="ORF">FIL70_02985</name>
</gene>
<dbReference type="SUPFAM" id="SSF51110">
    <property type="entry name" value="alpha-D-mannose-specific plant lectins"/>
    <property type="match status" value="1"/>
</dbReference>
<feature type="domain" description="Bulb-type lectin" evidence="1">
    <location>
        <begin position="65"/>
        <end position="174"/>
    </location>
</feature>
<accession>A0A5B8CHV5</accession>